<evidence type="ECO:0000313" key="2">
    <source>
        <dbReference type="Proteomes" id="UP000622860"/>
    </source>
</evidence>
<name>A0A917H538_9BACI</name>
<organism evidence="1 2">
    <name type="scientific">Virgibacillus oceani</name>
    <dbReference type="NCBI Taxonomy" id="1479511"/>
    <lineage>
        <taxon>Bacteria</taxon>
        <taxon>Bacillati</taxon>
        <taxon>Bacillota</taxon>
        <taxon>Bacilli</taxon>
        <taxon>Bacillales</taxon>
        <taxon>Bacillaceae</taxon>
        <taxon>Virgibacillus</taxon>
    </lineage>
</organism>
<dbReference type="Proteomes" id="UP000622860">
    <property type="component" value="Unassembled WGS sequence"/>
</dbReference>
<gene>
    <name evidence="1" type="ORF">GCM10011398_10140</name>
</gene>
<comment type="caution">
    <text evidence="1">The sequence shown here is derived from an EMBL/GenBank/DDBJ whole genome shotgun (WGS) entry which is preliminary data.</text>
</comment>
<dbReference type="EMBL" id="BMFR01000002">
    <property type="protein sequence ID" value="GGG68280.1"/>
    <property type="molecule type" value="Genomic_DNA"/>
</dbReference>
<dbReference type="AlphaFoldDB" id="A0A917H538"/>
<accession>A0A917H538</accession>
<proteinExistence type="predicted"/>
<reference evidence="1" key="1">
    <citation type="journal article" date="2014" name="Int. J. Syst. Evol. Microbiol.">
        <title>Complete genome sequence of Corynebacterium casei LMG S-19264T (=DSM 44701T), isolated from a smear-ripened cheese.</title>
        <authorList>
            <consortium name="US DOE Joint Genome Institute (JGI-PGF)"/>
            <person name="Walter F."/>
            <person name="Albersmeier A."/>
            <person name="Kalinowski J."/>
            <person name="Ruckert C."/>
        </authorList>
    </citation>
    <scope>NUCLEOTIDE SEQUENCE</scope>
    <source>
        <strain evidence="1">CGMCC 1.12754</strain>
    </source>
</reference>
<protein>
    <submittedName>
        <fullName evidence="1">Uncharacterized protein</fullName>
    </submittedName>
</protein>
<evidence type="ECO:0000313" key="1">
    <source>
        <dbReference type="EMBL" id="GGG68280.1"/>
    </source>
</evidence>
<sequence>MRMTPMIVDERIVCRSVIRVELMIAGMSLNKRYTVMHYVYGELLIEMEDNVYCKTMMGYFLSLFFCIKKYVQIPEFFLYIE</sequence>
<keyword evidence="2" id="KW-1185">Reference proteome</keyword>
<reference evidence="1" key="2">
    <citation type="submission" date="2020-09" db="EMBL/GenBank/DDBJ databases">
        <authorList>
            <person name="Sun Q."/>
            <person name="Zhou Y."/>
        </authorList>
    </citation>
    <scope>NUCLEOTIDE SEQUENCE</scope>
    <source>
        <strain evidence="1">CGMCC 1.12754</strain>
    </source>
</reference>